<evidence type="ECO:0000256" key="1">
    <source>
        <dbReference type="ARBA" id="ARBA00023015"/>
    </source>
</evidence>
<dbReference type="SUPFAM" id="SSF53822">
    <property type="entry name" value="Periplasmic binding protein-like I"/>
    <property type="match status" value="1"/>
</dbReference>
<dbReference type="CDD" id="cd06267">
    <property type="entry name" value="PBP1_LacI_sugar_binding-like"/>
    <property type="match status" value="1"/>
</dbReference>
<dbReference type="AlphaFoldDB" id="A0A1H9QJ17"/>
<accession>A0A1H9QJ17</accession>
<dbReference type="GO" id="GO:0000976">
    <property type="term" value="F:transcription cis-regulatory region binding"/>
    <property type="evidence" value="ECO:0007669"/>
    <property type="project" value="TreeGrafter"/>
</dbReference>
<dbReference type="InterPro" id="IPR000843">
    <property type="entry name" value="HTH_LacI"/>
</dbReference>
<dbReference type="Proteomes" id="UP000182584">
    <property type="component" value="Unassembled WGS sequence"/>
</dbReference>
<evidence type="ECO:0000256" key="2">
    <source>
        <dbReference type="ARBA" id="ARBA00023125"/>
    </source>
</evidence>
<keyword evidence="3" id="KW-0804">Transcription</keyword>
<evidence type="ECO:0000259" key="4">
    <source>
        <dbReference type="PROSITE" id="PS50932"/>
    </source>
</evidence>
<dbReference type="InterPro" id="IPR028082">
    <property type="entry name" value="Peripla_BP_I"/>
</dbReference>
<dbReference type="EMBL" id="FOGJ01000008">
    <property type="protein sequence ID" value="SER60496.1"/>
    <property type="molecule type" value="Genomic_DNA"/>
</dbReference>
<gene>
    <name evidence="5" type="ORF">SAMN04487884_10811</name>
</gene>
<organism evidence="5 6">
    <name type="scientific">Butyrivibrio fibrisolvens</name>
    <dbReference type="NCBI Taxonomy" id="831"/>
    <lineage>
        <taxon>Bacteria</taxon>
        <taxon>Bacillati</taxon>
        <taxon>Bacillota</taxon>
        <taxon>Clostridia</taxon>
        <taxon>Lachnospirales</taxon>
        <taxon>Lachnospiraceae</taxon>
        <taxon>Butyrivibrio</taxon>
    </lineage>
</organism>
<dbReference type="GO" id="GO:0003700">
    <property type="term" value="F:DNA-binding transcription factor activity"/>
    <property type="evidence" value="ECO:0007669"/>
    <property type="project" value="TreeGrafter"/>
</dbReference>
<dbReference type="CDD" id="cd01392">
    <property type="entry name" value="HTH_LacI"/>
    <property type="match status" value="1"/>
</dbReference>
<proteinExistence type="predicted"/>
<sequence length="340" mass="37231">MNQKISMKDISDACGVSIATVSKALNDRGDISEETKQKIRSIASDMGYFPNAAAKALKTSRSYNLGVLFVDDAMSGLTHDYFAHVLDSFKRTAEASGYDITFINSQGEGQQPRSYLEHARYRGFDGVVIACVNFYDPKVEELIRGNIPVVTIDHVFDNRIAIMSNNIKGMKDLVTYCYSQGHRKIAYVHGAYSSVTQSRLSSFYKTCESFGIDVPEEYVLEGDYRNTAKAFACTEQLLKLKDPPTCILYPDDFAAIGGIGAIHMMGLQPGVDVSVAGFDGIPIAMRMHPPLTTLHQDTESLGRLAAQRLISLIDSPRTTVIEQVTVDGQIFPGGTVGKIG</sequence>
<reference evidence="5 6" key="1">
    <citation type="submission" date="2016-10" db="EMBL/GenBank/DDBJ databases">
        <authorList>
            <person name="de Groot N.N."/>
        </authorList>
    </citation>
    <scope>NUCLEOTIDE SEQUENCE [LARGE SCALE GENOMIC DNA]</scope>
    <source>
        <strain evidence="5 6">AR40</strain>
    </source>
</reference>
<keyword evidence="1" id="KW-0805">Transcription regulation</keyword>
<dbReference type="Pfam" id="PF13377">
    <property type="entry name" value="Peripla_BP_3"/>
    <property type="match status" value="1"/>
</dbReference>
<dbReference type="PANTHER" id="PTHR30146:SF109">
    <property type="entry name" value="HTH-TYPE TRANSCRIPTIONAL REGULATOR GALS"/>
    <property type="match status" value="1"/>
</dbReference>
<feature type="domain" description="HTH lacI-type" evidence="4">
    <location>
        <begin position="5"/>
        <end position="59"/>
    </location>
</feature>
<evidence type="ECO:0000313" key="6">
    <source>
        <dbReference type="Proteomes" id="UP000182584"/>
    </source>
</evidence>
<dbReference type="RefSeq" id="WP_034454534.1">
    <property type="nucleotide sequence ID" value="NZ_CM009896.1"/>
</dbReference>
<dbReference type="Gene3D" id="3.40.50.2300">
    <property type="match status" value="2"/>
</dbReference>
<dbReference type="PANTHER" id="PTHR30146">
    <property type="entry name" value="LACI-RELATED TRANSCRIPTIONAL REPRESSOR"/>
    <property type="match status" value="1"/>
</dbReference>
<dbReference type="eggNOG" id="COG1609">
    <property type="taxonomic scope" value="Bacteria"/>
</dbReference>
<dbReference type="Gene3D" id="1.10.260.40">
    <property type="entry name" value="lambda repressor-like DNA-binding domains"/>
    <property type="match status" value="1"/>
</dbReference>
<evidence type="ECO:0000313" key="5">
    <source>
        <dbReference type="EMBL" id="SER60496.1"/>
    </source>
</evidence>
<evidence type="ECO:0000256" key="3">
    <source>
        <dbReference type="ARBA" id="ARBA00023163"/>
    </source>
</evidence>
<keyword evidence="2" id="KW-0238">DNA-binding</keyword>
<name>A0A1H9QJ17_BUTFI</name>
<dbReference type="Pfam" id="PF00356">
    <property type="entry name" value="LacI"/>
    <property type="match status" value="1"/>
</dbReference>
<dbReference type="InterPro" id="IPR046335">
    <property type="entry name" value="LacI/GalR-like_sensor"/>
</dbReference>
<dbReference type="InterPro" id="IPR010982">
    <property type="entry name" value="Lambda_DNA-bd_dom_sf"/>
</dbReference>
<dbReference type="PROSITE" id="PS50932">
    <property type="entry name" value="HTH_LACI_2"/>
    <property type="match status" value="1"/>
</dbReference>
<dbReference type="SUPFAM" id="SSF47413">
    <property type="entry name" value="lambda repressor-like DNA-binding domains"/>
    <property type="match status" value="1"/>
</dbReference>
<protein>
    <submittedName>
        <fullName evidence="5">Transcriptional regulator, LacI family</fullName>
    </submittedName>
</protein>
<dbReference type="SMART" id="SM00354">
    <property type="entry name" value="HTH_LACI"/>
    <property type="match status" value="1"/>
</dbReference>